<protein>
    <submittedName>
        <fullName evidence="2">Uncharacterized protein</fullName>
    </submittedName>
</protein>
<feature type="compositionally biased region" description="Basic and acidic residues" evidence="1">
    <location>
        <begin position="1"/>
        <end position="12"/>
    </location>
</feature>
<accession>A0AAV1RSW3</accession>
<dbReference type="Proteomes" id="UP001314170">
    <property type="component" value="Unassembled WGS sequence"/>
</dbReference>
<comment type="caution">
    <text evidence="2">The sequence shown here is derived from an EMBL/GenBank/DDBJ whole genome shotgun (WGS) entry which is preliminary data.</text>
</comment>
<feature type="region of interest" description="Disordered" evidence="1">
    <location>
        <begin position="1"/>
        <end position="21"/>
    </location>
</feature>
<proteinExistence type="predicted"/>
<reference evidence="2 3" key="1">
    <citation type="submission" date="2024-01" db="EMBL/GenBank/DDBJ databases">
        <authorList>
            <person name="Waweru B."/>
        </authorList>
    </citation>
    <scope>NUCLEOTIDE SEQUENCE [LARGE SCALE GENOMIC DNA]</scope>
</reference>
<name>A0AAV1RSW3_9ROSI</name>
<dbReference type="EMBL" id="CAWUPB010001154">
    <property type="protein sequence ID" value="CAK7338592.1"/>
    <property type="molecule type" value="Genomic_DNA"/>
</dbReference>
<keyword evidence="3" id="KW-1185">Reference proteome</keyword>
<gene>
    <name evidence="2" type="ORF">DCAF_LOCUS13640</name>
</gene>
<evidence type="ECO:0000313" key="2">
    <source>
        <dbReference type="EMBL" id="CAK7338592.1"/>
    </source>
</evidence>
<evidence type="ECO:0000256" key="1">
    <source>
        <dbReference type="SAM" id="MobiDB-lite"/>
    </source>
</evidence>
<organism evidence="2 3">
    <name type="scientific">Dovyalis caffra</name>
    <dbReference type="NCBI Taxonomy" id="77055"/>
    <lineage>
        <taxon>Eukaryota</taxon>
        <taxon>Viridiplantae</taxon>
        <taxon>Streptophyta</taxon>
        <taxon>Embryophyta</taxon>
        <taxon>Tracheophyta</taxon>
        <taxon>Spermatophyta</taxon>
        <taxon>Magnoliopsida</taxon>
        <taxon>eudicotyledons</taxon>
        <taxon>Gunneridae</taxon>
        <taxon>Pentapetalae</taxon>
        <taxon>rosids</taxon>
        <taxon>fabids</taxon>
        <taxon>Malpighiales</taxon>
        <taxon>Salicaceae</taxon>
        <taxon>Flacourtieae</taxon>
        <taxon>Dovyalis</taxon>
    </lineage>
</organism>
<sequence>MDWAQGRERNEPQDCPSDCQKRSGELHATKISVSFTMWVDEKLCTKQETHARVEDQYGEGDFTAFHVQQGEEHELTCLD</sequence>
<dbReference type="AlphaFoldDB" id="A0AAV1RSW3"/>
<evidence type="ECO:0000313" key="3">
    <source>
        <dbReference type="Proteomes" id="UP001314170"/>
    </source>
</evidence>